<dbReference type="GO" id="GO:0005886">
    <property type="term" value="C:plasma membrane"/>
    <property type="evidence" value="ECO:0007669"/>
    <property type="project" value="UniProtKB-SubCell"/>
</dbReference>
<evidence type="ECO:0000256" key="2">
    <source>
        <dbReference type="ARBA" id="ARBA00004236"/>
    </source>
</evidence>
<dbReference type="InterPro" id="IPR041916">
    <property type="entry name" value="Anti_sigma_zinc_sf"/>
</dbReference>
<keyword evidence="3" id="KW-1003">Cell membrane</keyword>
<gene>
    <name evidence="14" type="ORF">SAMN05216252_101128</name>
</gene>
<evidence type="ECO:0000313" key="15">
    <source>
        <dbReference type="Proteomes" id="UP000198280"/>
    </source>
</evidence>
<evidence type="ECO:0000256" key="6">
    <source>
        <dbReference type="ARBA" id="ARBA00023015"/>
    </source>
</evidence>
<dbReference type="InterPro" id="IPR018764">
    <property type="entry name" value="RskA_C"/>
</dbReference>
<feature type="region of interest" description="Disordered" evidence="11">
    <location>
        <begin position="75"/>
        <end position="99"/>
    </location>
</feature>
<keyword evidence="4 12" id="KW-0812">Transmembrane</keyword>
<keyword evidence="7 12" id="KW-0472">Membrane</keyword>
<dbReference type="AlphaFoldDB" id="A0A238ZBE4"/>
<protein>
    <recommendedName>
        <fullName evidence="10">Regulator of SigK</fullName>
    </recommendedName>
    <alternativeName>
        <fullName evidence="9">Sigma-K anti-sigma factor RskA</fullName>
    </alternativeName>
</protein>
<name>A0A238ZBE4_9ACTN</name>
<dbReference type="Pfam" id="PF10099">
    <property type="entry name" value="RskA_C"/>
    <property type="match status" value="1"/>
</dbReference>
<evidence type="ECO:0000256" key="7">
    <source>
        <dbReference type="ARBA" id="ARBA00023136"/>
    </source>
</evidence>
<keyword evidence="5 12" id="KW-1133">Transmembrane helix</keyword>
<reference evidence="14 15" key="1">
    <citation type="submission" date="2017-06" db="EMBL/GenBank/DDBJ databases">
        <authorList>
            <person name="Kim H.J."/>
            <person name="Triplett B.A."/>
        </authorList>
    </citation>
    <scope>NUCLEOTIDE SEQUENCE [LARGE SCALE GENOMIC DNA]</scope>
    <source>
        <strain evidence="14 15">CGMCC 4.1858</strain>
    </source>
</reference>
<dbReference type="PANTHER" id="PTHR37461:SF1">
    <property type="entry name" value="ANTI-SIGMA-K FACTOR RSKA"/>
    <property type="match status" value="1"/>
</dbReference>
<evidence type="ECO:0000256" key="5">
    <source>
        <dbReference type="ARBA" id="ARBA00022989"/>
    </source>
</evidence>
<dbReference type="GO" id="GO:0016989">
    <property type="term" value="F:sigma factor antagonist activity"/>
    <property type="evidence" value="ECO:0007669"/>
    <property type="project" value="TreeGrafter"/>
</dbReference>
<evidence type="ECO:0000256" key="8">
    <source>
        <dbReference type="ARBA" id="ARBA00023163"/>
    </source>
</evidence>
<feature type="transmembrane region" description="Helical" evidence="12">
    <location>
        <begin position="104"/>
        <end position="124"/>
    </location>
</feature>
<proteinExistence type="predicted"/>
<sequence length="260" mass="27316">MSTEAELHTLTGAYAVDALARHERAEFERHLAECEACALEVRELGATAARLGLAAAEPVPPRMKDDVMRLIANVRQEPPSVPEPPRAATRAARRRAPQPARRRARFALAACLAAAAALGGVAVWQQQQLGDLRQENRQTQAQAEQISRVLAAPDAVTTSAKLAGGASGTVVVSRSQDRAVFFAHGMPALSGNRVYQLWYADGGAMRSAGLMPKPAGRDATQAVLLQGAVDGASGMGITVEPPGGSARPTSDPLALMEFPA</sequence>
<dbReference type="InterPro" id="IPR051474">
    <property type="entry name" value="Anti-sigma-K/W_factor"/>
</dbReference>
<evidence type="ECO:0000256" key="12">
    <source>
        <dbReference type="SAM" id="Phobius"/>
    </source>
</evidence>
<dbReference type="RefSeq" id="WP_089221589.1">
    <property type="nucleotide sequence ID" value="NZ_FZOF01000001.1"/>
</dbReference>
<evidence type="ECO:0000256" key="1">
    <source>
        <dbReference type="ARBA" id="ARBA00004167"/>
    </source>
</evidence>
<feature type="domain" description="Anti-sigma K factor RskA C-terminal" evidence="13">
    <location>
        <begin position="112"/>
        <end position="252"/>
    </location>
</feature>
<evidence type="ECO:0000256" key="9">
    <source>
        <dbReference type="ARBA" id="ARBA00029829"/>
    </source>
</evidence>
<evidence type="ECO:0000256" key="10">
    <source>
        <dbReference type="ARBA" id="ARBA00030803"/>
    </source>
</evidence>
<keyword evidence="6" id="KW-0805">Transcription regulation</keyword>
<accession>A0A238ZBE4</accession>
<evidence type="ECO:0000256" key="4">
    <source>
        <dbReference type="ARBA" id="ARBA00022692"/>
    </source>
</evidence>
<dbReference type="Gene3D" id="1.10.10.1320">
    <property type="entry name" value="Anti-sigma factor, zinc-finger domain"/>
    <property type="match status" value="1"/>
</dbReference>
<dbReference type="OrthoDB" id="153510at2"/>
<keyword evidence="15" id="KW-1185">Reference proteome</keyword>
<evidence type="ECO:0000313" key="14">
    <source>
        <dbReference type="EMBL" id="SNR80402.1"/>
    </source>
</evidence>
<evidence type="ECO:0000259" key="13">
    <source>
        <dbReference type="Pfam" id="PF10099"/>
    </source>
</evidence>
<dbReference type="Proteomes" id="UP000198280">
    <property type="component" value="Unassembled WGS sequence"/>
</dbReference>
<dbReference type="GO" id="GO:0006417">
    <property type="term" value="P:regulation of translation"/>
    <property type="evidence" value="ECO:0007669"/>
    <property type="project" value="TreeGrafter"/>
</dbReference>
<dbReference type="EMBL" id="FZOF01000001">
    <property type="protein sequence ID" value="SNR80402.1"/>
    <property type="molecule type" value="Genomic_DNA"/>
</dbReference>
<evidence type="ECO:0000256" key="11">
    <source>
        <dbReference type="SAM" id="MobiDB-lite"/>
    </source>
</evidence>
<organism evidence="14 15">
    <name type="scientific">Actinacidiphila glaucinigra</name>
    <dbReference type="NCBI Taxonomy" id="235986"/>
    <lineage>
        <taxon>Bacteria</taxon>
        <taxon>Bacillati</taxon>
        <taxon>Actinomycetota</taxon>
        <taxon>Actinomycetes</taxon>
        <taxon>Kitasatosporales</taxon>
        <taxon>Streptomycetaceae</taxon>
        <taxon>Actinacidiphila</taxon>
    </lineage>
</organism>
<keyword evidence="8" id="KW-0804">Transcription</keyword>
<dbReference type="PANTHER" id="PTHR37461">
    <property type="entry name" value="ANTI-SIGMA-K FACTOR RSKA"/>
    <property type="match status" value="1"/>
</dbReference>
<evidence type="ECO:0000256" key="3">
    <source>
        <dbReference type="ARBA" id="ARBA00022475"/>
    </source>
</evidence>
<comment type="subcellular location">
    <subcellularLocation>
        <location evidence="2">Cell membrane</location>
    </subcellularLocation>
    <subcellularLocation>
        <location evidence="1">Membrane</location>
        <topology evidence="1">Single-pass membrane protein</topology>
    </subcellularLocation>
</comment>